<reference evidence="2 3" key="1">
    <citation type="submission" date="2018-06" db="EMBL/GenBank/DDBJ databases">
        <title>Genome analysis of cellulolytic fungus Trichoderma lentiforme CFAM-422.</title>
        <authorList>
            <person name="Steindorff A.S."/>
            <person name="Formighieri E.F."/>
            <person name="Midorikawa G.E.O."/>
            <person name="Tamietti M.S."/>
            <person name="Ramos E.Z."/>
            <person name="Silva A.S."/>
            <person name="Bon E.P.S."/>
            <person name="Mendes T.D."/>
            <person name="Damaso M.C.T."/>
            <person name="Favaro L.C.L."/>
        </authorList>
    </citation>
    <scope>NUCLEOTIDE SEQUENCE [LARGE SCALE GENOMIC DNA]</scope>
    <source>
        <strain evidence="2 3">CFAM-422</strain>
    </source>
</reference>
<protein>
    <submittedName>
        <fullName evidence="2">Uncharacterized protein</fullName>
    </submittedName>
</protein>
<name>A0A9P4XPM6_9HYPO</name>
<dbReference type="Proteomes" id="UP000801864">
    <property type="component" value="Unassembled WGS sequence"/>
</dbReference>
<evidence type="ECO:0000313" key="2">
    <source>
        <dbReference type="EMBL" id="KAF3075952.1"/>
    </source>
</evidence>
<accession>A0A9P4XPM6</accession>
<organism evidence="2 3">
    <name type="scientific">Trichoderma lentiforme</name>
    <dbReference type="NCBI Taxonomy" id="1567552"/>
    <lineage>
        <taxon>Eukaryota</taxon>
        <taxon>Fungi</taxon>
        <taxon>Dikarya</taxon>
        <taxon>Ascomycota</taxon>
        <taxon>Pezizomycotina</taxon>
        <taxon>Sordariomycetes</taxon>
        <taxon>Hypocreomycetidae</taxon>
        <taxon>Hypocreales</taxon>
        <taxon>Hypocreaceae</taxon>
        <taxon>Trichoderma</taxon>
    </lineage>
</organism>
<comment type="caution">
    <text evidence="2">The sequence shown here is derived from an EMBL/GenBank/DDBJ whole genome shotgun (WGS) entry which is preliminary data.</text>
</comment>
<proteinExistence type="predicted"/>
<dbReference type="EMBL" id="QLNT01000002">
    <property type="protein sequence ID" value="KAF3075952.1"/>
    <property type="molecule type" value="Genomic_DNA"/>
</dbReference>
<evidence type="ECO:0000256" key="1">
    <source>
        <dbReference type="SAM" id="MobiDB-lite"/>
    </source>
</evidence>
<evidence type="ECO:0000313" key="3">
    <source>
        <dbReference type="Proteomes" id="UP000801864"/>
    </source>
</evidence>
<keyword evidence="3" id="KW-1185">Reference proteome</keyword>
<sequence length="78" mass="9279">MRQDKQDEVLYERPRRSAAGKKIADEAVEDEKPGSRWRWREVRWTEAVEEDEDEEGGEMDEEGHFGFVLRIGLNSWRV</sequence>
<gene>
    <name evidence="2" type="ORF">CFAM422_001267</name>
</gene>
<dbReference type="AlphaFoldDB" id="A0A9P4XPM6"/>
<feature type="compositionally biased region" description="Basic and acidic residues" evidence="1">
    <location>
        <begin position="1"/>
        <end position="15"/>
    </location>
</feature>
<feature type="region of interest" description="Disordered" evidence="1">
    <location>
        <begin position="1"/>
        <end position="30"/>
    </location>
</feature>